<accession>A0A1J0GH17</accession>
<evidence type="ECO:0000256" key="1">
    <source>
        <dbReference type="SAM" id="MobiDB-lite"/>
    </source>
</evidence>
<dbReference type="Proteomes" id="UP000182569">
    <property type="component" value="Chromosome"/>
</dbReference>
<keyword evidence="2" id="KW-1133">Transmembrane helix</keyword>
<feature type="transmembrane region" description="Helical" evidence="2">
    <location>
        <begin position="524"/>
        <end position="547"/>
    </location>
</feature>
<feature type="domain" description="Novel toxin 15" evidence="3">
    <location>
        <begin position="736"/>
        <end position="883"/>
    </location>
</feature>
<evidence type="ECO:0000259" key="3">
    <source>
        <dbReference type="Pfam" id="PF15604"/>
    </source>
</evidence>
<evidence type="ECO:0000256" key="2">
    <source>
        <dbReference type="SAM" id="Phobius"/>
    </source>
</evidence>
<dbReference type="STRING" id="1552.A7L45_11085"/>
<dbReference type="Pfam" id="PF15604">
    <property type="entry name" value="Ntox15"/>
    <property type="match status" value="1"/>
</dbReference>
<evidence type="ECO:0000313" key="4">
    <source>
        <dbReference type="EMBL" id="APC40575.1"/>
    </source>
</evidence>
<dbReference type="EMBL" id="CP015756">
    <property type="protein sequence ID" value="APC40575.1"/>
    <property type="molecule type" value="Genomic_DNA"/>
</dbReference>
<dbReference type="SUPFAM" id="SSF69279">
    <property type="entry name" value="Phage tail proteins"/>
    <property type="match status" value="1"/>
</dbReference>
<keyword evidence="2" id="KW-0812">Transmembrane</keyword>
<protein>
    <recommendedName>
        <fullName evidence="3">Novel toxin 15 domain-containing protein</fullName>
    </recommendedName>
</protein>
<organism evidence="4 5">
    <name type="scientific">Clostridium estertheticum subsp. estertheticum</name>
    <dbReference type="NCBI Taxonomy" id="1552"/>
    <lineage>
        <taxon>Bacteria</taxon>
        <taxon>Bacillati</taxon>
        <taxon>Bacillota</taxon>
        <taxon>Clostridia</taxon>
        <taxon>Eubacteriales</taxon>
        <taxon>Clostridiaceae</taxon>
        <taxon>Clostridium</taxon>
    </lineage>
</organism>
<evidence type="ECO:0000313" key="5">
    <source>
        <dbReference type="Proteomes" id="UP000182569"/>
    </source>
</evidence>
<dbReference type="InterPro" id="IPR028949">
    <property type="entry name" value="Ntox15"/>
</dbReference>
<keyword evidence="2" id="KW-0472">Membrane</keyword>
<sequence length="884" mass="96717">MEKMYNTVLYLKIEIKANMRKNSCVSLLNINVVDKSKSKIIFNGIVQNIRTSNINGNYYLEIQALTSSFELDVKEKSRSFQDMNMTYDELIGIILKDYPGYSYEQCIGEGQKIGNPLFQYKETDWSFLKRISSELKSELSCDIIETLNMFYFGRPSKTSYKLEDTSDYKACKDLKQYHESGGTEAGHDTDYFYYEIETREKYEVGANISFKNKDFYVNQYKARALSDEVIYKYRLCRKNGVWQTKVINSLIGGASIEGKVLEVKGEKIKLHLNIDKSQNKDKASWFPYAPPTGNVMYSMPIVGTSASLYFPSETSEEPIVTGCVRTNGSSCAKTADTTKRYFGTEHGSEIEMVPGALNIKGGSKEPLSISFEDAVGVTIKSHKKLSLNAAGGITMKTPQSVKLKAQSQILVAKSGTKSGFSMETDLHFLSNNVIKNGSDREAFAAFDDEPTVGKKPEPKPIKRAVVVKAKKKETKKDVKKEEKKKGFNWGKLAGNVLAAVAVVAVVAAVVAVVVVVVFTGGTAIPAVAGALAAVGTTATAAAGMAFAGGMIMGGIGVAGKAISDYASGVVSDLSSYTSIGARESFVGALSGAIFGPYGAFKSYKGMMALGGLTNGVESLIRQTLEGKGINFKTLLLDAGFGAATAGMFHGAGKLFQKASPFVKKAFNKIASNISDNMKAAKIAFNNMDMPKDVKLACGLGGGDSKVAKEFVKQFKKAKSGIPKTSEVEVNFNRNLKHDAVEFERQLKDQEKGLNSLSVDEFIKNRNRYLIEGRSLEGNAAQKLARKESLKEKALELRKQGIDRKEAVKKAEEWIKSKAALHDPDQIAGGNPSKINGMGDKRINSSLGSQWKSRVKSMDKQIRTIAEQMGEEERKSTYLNIKLTH</sequence>
<keyword evidence="5" id="KW-1185">Reference proteome</keyword>
<gene>
    <name evidence="4" type="ORF">A7L45_11085</name>
</gene>
<proteinExistence type="predicted"/>
<dbReference type="Gene3D" id="3.55.50.10">
    <property type="entry name" value="Baseplate protein-like domains"/>
    <property type="match status" value="1"/>
</dbReference>
<dbReference type="AlphaFoldDB" id="A0A1J0GH17"/>
<feature type="region of interest" description="Disordered" evidence="1">
    <location>
        <begin position="822"/>
        <end position="841"/>
    </location>
</feature>
<feature type="transmembrane region" description="Helical" evidence="2">
    <location>
        <begin position="492"/>
        <end position="518"/>
    </location>
</feature>
<name>A0A1J0GH17_9CLOT</name>
<reference evidence="5" key="1">
    <citation type="journal article" date="2016" name="Front. Microbiol.">
        <title>Complete Genome Sequence of Clostridium estertheticum DSM 8809, a Microbe Identified in Spoiled Vacuum Packed Beef.</title>
        <authorList>
            <person name="Yu Z."/>
            <person name="Gunn L."/>
            <person name="Brennan E."/>
            <person name="Reid R."/>
            <person name="Wall P.G."/>
            <person name="Gaora O.P."/>
            <person name="Hurley D."/>
            <person name="Bolton D."/>
            <person name="Fanning S."/>
        </authorList>
    </citation>
    <scope>NUCLEOTIDE SEQUENCE [LARGE SCALE GENOMIC DNA]</scope>
    <source>
        <strain evidence="5">DSM 8809</strain>
    </source>
</reference>
<dbReference type="Gene3D" id="2.30.110.50">
    <property type="match status" value="1"/>
</dbReference>
<dbReference type="KEGG" id="ceu:A7L45_11085"/>